<dbReference type="Proteomes" id="UP001138540">
    <property type="component" value="Unassembled WGS sequence"/>
</dbReference>
<keyword evidence="3" id="KW-1185">Reference proteome</keyword>
<evidence type="ECO:0000259" key="1">
    <source>
        <dbReference type="Pfam" id="PF11984"/>
    </source>
</evidence>
<dbReference type="NCBIfam" id="TIGR02914">
    <property type="entry name" value="EpsI_fam"/>
    <property type="match status" value="1"/>
</dbReference>
<name>A0ABR6NGA3_9SPHN</name>
<proteinExistence type="predicted"/>
<sequence>MSIEGKIFPGEETPAQSSRLNRRHIIMGGALLAVSGLAFARTPKRRYPELNDKQFSALFPATFGDWRPNNVSELVLPPESELADKLYQHILTRTYVNPKTNAAVMFLAAYNSMQLNNVQLHRPEICYYASGFSIDRSRPVEIGLPGGDEIPARTVTATMGSRTENILYWTRIGEDFPQSWAAQRLAMTKANVEGYLADGLLLRMSVINDDRDQSVKQMTDFVTGMMAAGGPQTRRLLIGNA</sequence>
<protein>
    <submittedName>
        <fullName evidence="2">EpsI family protein</fullName>
    </submittedName>
</protein>
<organism evidence="2 3">
    <name type="scientific">Sphingobium lignivorans</name>
    <dbReference type="NCBI Taxonomy" id="2735886"/>
    <lineage>
        <taxon>Bacteria</taxon>
        <taxon>Pseudomonadati</taxon>
        <taxon>Pseudomonadota</taxon>
        <taxon>Alphaproteobacteria</taxon>
        <taxon>Sphingomonadales</taxon>
        <taxon>Sphingomonadaceae</taxon>
        <taxon>Sphingobium</taxon>
    </lineage>
</organism>
<dbReference type="RefSeq" id="WP_184153645.1">
    <property type="nucleotide sequence ID" value="NZ_JACHKA010000001.1"/>
</dbReference>
<dbReference type="EMBL" id="JACHKA010000001">
    <property type="protein sequence ID" value="MBB5986300.1"/>
    <property type="molecule type" value="Genomic_DNA"/>
</dbReference>
<evidence type="ECO:0000313" key="2">
    <source>
        <dbReference type="EMBL" id="MBB5986300.1"/>
    </source>
</evidence>
<dbReference type="InterPro" id="IPR014263">
    <property type="entry name" value="Methanolan_biosynth_EpsI"/>
</dbReference>
<accession>A0ABR6NGA3</accession>
<feature type="domain" description="Methanolan biosynthesis EpsI" evidence="1">
    <location>
        <begin position="26"/>
        <end position="228"/>
    </location>
</feature>
<dbReference type="InterPro" id="IPR054654">
    <property type="entry name" value="EpsI_type_V_pred"/>
</dbReference>
<comment type="caution">
    <text evidence="2">The sequence shown here is derived from an EMBL/GenBank/DDBJ whole genome shotgun (WGS) entry which is preliminary data.</text>
</comment>
<dbReference type="Pfam" id="PF11984">
    <property type="entry name" value="DUF3485"/>
    <property type="match status" value="1"/>
</dbReference>
<reference evidence="2 3" key="1">
    <citation type="submission" date="2020-08" db="EMBL/GenBank/DDBJ databases">
        <title>Exploring microbial biodiversity for novel pathways involved in the catabolism of aromatic compounds derived from lignin.</title>
        <authorList>
            <person name="Elkins J."/>
        </authorList>
    </citation>
    <scope>NUCLEOTIDE SEQUENCE [LARGE SCALE GENOMIC DNA]</scope>
    <source>
        <strain evidence="2 3">B1D3A</strain>
    </source>
</reference>
<dbReference type="NCBIfam" id="NF045608">
    <property type="entry name" value="EpsI_type_V"/>
    <property type="match status" value="1"/>
</dbReference>
<evidence type="ECO:0000313" key="3">
    <source>
        <dbReference type="Proteomes" id="UP001138540"/>
    </source>
</evidence>
<gene>
    <name evidence="2" type="ORF">HNP60_002274</name>
</gene>